<dbReference type="PANTHER" id="PTHR33303">
    <property type="entry name" value="CYTOPLASMIC PROTEIN-RELATED"/>
    <property type="match status" value="1"/>
</dbReference>
<keyword evidence="3" id="KW-1185">Reference proteome</keyword>
<feature type="domain" description="CoA-binding" evidence="1">
    <location>
        <begin position="13"/>
        <end position="110"/>
    </location>
</feature>
<accession>A0AAJ1U8I0</accession>
<gene>
    <name evidence="2" type="ORF">NOI20_14345</name>
</gene>
<dbReference type="RefSeq" id="WP_317626919.1">
    <property type="nucleotide sequence ID" value="NZ_JANFFA010000004.1"/>
</dbReference>
<dbReference type="InterPro" id="IPR003781">
    <property type="entry name" value="CoA-bd"/>
</dbReference>
<reference evidence="2" key="2">
    <citation type="submission" date="2023-04" db="EMBL/GenBank/DDBJ databases">
        <title>'Rhodoalgimonas zhirmunskyi' gen. nov., isolated from a red alga.</title>
        <authorList>
            <person name="Nedashkovskaya O.I."/>
            <person name="Otstavnykh N.Y."/>
            <person name="Bystritskaya E.P."/>
            <person name="Balabanova L.A."/>
            <person name="Isaeva M.P."/>
        </authorList>
    </citation>
    <scope>NUCLEOTIDE SEQUENCE</scope>
    <source>
        <strain evidence="2">10Alg 79</strain>
    </source>
</reference>
<dbReference type="InterPro" id="IPR036291">
    <property type="entry name" value="NAD(P)-bd_dom_sf"/>
</dbReference>
<protein>
    <submittedName>
        <fullName evidence="2">CoA-binding protein</fullName>
    </submittedName>
</protein>
<organism evidence="2 3">
    <name type="scientific">Rhodalgimonas zhirmunskyi</name>
    <dbReference type="NCBI Taxonomy" id="2964767"/>
    <lineage>
        <taxon>Bacteria</taxon>
        <taxon>Pseudomonadati</taxon>
        <taxon>Pseudomonadota</taxon>
        <taxon>Alphaproteobacteria</taxon>
        <taxon>Rhodobacterales</taxon>
        <taxon>Roseobacteraceae</taxon>
        <taxon>Rhodalgimonas</taxon>
    </lineage>
</organism>
<dbReference type="Gene3D" id="3.40.50.720">
    <property type="entry name" value="NAD(P)-binding Rossmann-like Domain"/>
    <property type="match status" value="1"/>
</dbReference>
<sequence length="141" mass="15426">MSQSYSDDHIKDILTRTKTIAIVGISAKEERASNQVAGFLKAKGYRVIPVNPGLEGQELFGETVRAALSDIDEPVDMVDIFRRSEAVGPVVDEALEALPGLGTIWMQLDVVNEEAAEKARAKGVDVIMDRCPKIEYPRLIG</sequence>
<evidence type="ECO:0000313" key="3">
    <source>
        <dbReference type="Proteomes" id="UP001227162"/>
    </source>
</evidence>
<dbReference type="PANTHER" id="PTHR33303:SF2">
    <property type="entry name" value="COA-BINDING DOMAIN-CONTAINING PROTEIN"/>
    <property type="match status" value="1"/>
</dbReference>
<dbReference type="Pfam" id="PF13380">
    <property type="entry name" value="CoA_binding_2"/>
    <property type="match status" value="1"/>
</dbReference>
<dbReference type="EMBL" id="JANFFA010000004">
    <property type="protein sequence ID" value="MDQ2095296.1"/>
    <property type="molecule type" value="Genomic_DNA"/>
</dbReference>
<name>A0AAJ1U8I0_9RHOB</name>
<comment type="caution">
    <text evidence="2">The sequence shown here is derived from an EMBL/GenBank/DDBJ whole genome shotgun (WGS) entry which is preliminary data.</text>
</comment>
<dbReference type="Proteomes" id="UP001227162">
    <property type="component" value="Unassembled WGS sequence"/>
</dbReference>
<dbReference type="AlphaFoldDB" id="A0AAJ1U8I0"/>
<dbReference type="SMART" id="SM00881">
    <property type="entry name" value="CoA_binding"/>
    <property type="match status" value="1"/>
</dbReference>
<evidence type="ECO:0000313" key="2">
    <source>
        <dbReference type="EMBL" id="MDQ2095296.1"/>
    </source>
</evidence>
<proteinExistence type="predicted"/>
<dbReference type="SUPFAM" id="SSF51735">
    <property type="entry name" value="NAD(P)-binding Rossmann-fold domains"/>
    <property type="match status" value="1"/>
</dbReference>
<reference evidence="2" key="1">
    <citation type="submission" date="2022-07" db="EMBL/GenBank/DDBJ databases">
        <authorList>
            <person name="Otstavnykh N."/>
            <person name="Isaeva M."/>
            <person name="Bystritskaya E."/>
        </authorList>
    </citation>
    <scope>NUCLEOTIDE SEQUENCE</scope>
    <source>
        <strain evidence="2">10Alg 79</strain>
    </source>
</reference>
<evidence type="ECO:0000259" key="1">
    <source>
        <dbReference type="SMART" id="SM00881"/>
    </source>
</evidence>